<keyword evidence="3" id="KW-1185">Reference proteome</keyword>
<dbReference type="Proteomes" id="UP001281761">
    <property type="component" value="Unassembled WGS sequence"/>
</dbReference>
<sequence>MPSTDENTASVTVTVEDVEPFPKNNEDPFWNQLENVFGHLKTNPPLPPPFRAQLSNQFLATHTSIIPSLFPTAFQRPANQIQPKPSPQLSSKSMSPVPLAATYDSTGNQATFIFPNSSQLRTLIFHKTLDLIQFDPNHQPNREPSPLIETDSTSNNTFHTSIDTPITPPHRIRLSFFFPPKSSTAFNLPPFRSFLSGLSPSSRTQIFKLHSVIFPILPSPCLLNTVTLPHPFFAEPGTVQVQISTHEQLLFDMSLVSIVFSLLGDFCSSVRQAAALSLGELTLWFGLDWMKHVVLPLIVNMATGTSITLQDVALCAIDILCECVPHQTLVDDLLPIPIHLVTSSIPTVRIHAIHTITRISLLLPFFTTEPFDSADISPDISQPPEPLTQNSEQAGESKPQLQKVNEVQLLIISTLDERVKEENDGGARDAAQDSLLNGIGKRMKINQRTELWKEYSLFGFGE</sequence>
<dbReference type="SUPFAM" id="SSF48371">
    <property type="entry name" value="ARM repeat"/>
    <property type="match status" value="1"/>
</dbReference>
<reference evidence="2 3" key="1">
    <citation type="journal article" date="2022" name="bioRxiv">
        <title>Genomics of Preaxostyla Flagellates Illuminates Evolutionary Transitions and the Path Towards Mitochondrial Loss.</title>
        <authorList>
            <person name="Novak L.V.F."/>
            <person name="Treitli S.C."/>
            <person name="Pyrih J."/>
            <person name="Halakuc P."/>
            <person name="Pipaliya S.V."/>
            <person name="Vacek V."/>
            <person name="Brzon O."/>
            <person name="Soukal P."/>
            <person name="Eme L."/>
            <person name="Dacks J.B."/>
            <person name="Karnkowska A."/>
            <person name="Elias M."/>
            <person name="Hampl V."/>
        </authorList>
    </citation>
    <scope>NUCLEOTIDE SEQUENCE [LARGE SCALE GENOMIC DNA]</scope>
    <source>
        <strain evidence="2">NAU3</strain>
        <tissue evidence="2">Gut</tissue>
    </source>
</reference>
<proteinExistence type="predicted"/>
<evidence type="ECO:0000256" key="1">
    <source>
        <dbReference type="SAM" id="MobiDB-lite"/>
    </source>
</evidence>
<name>A0ABQ9XIE5_9EUKA</name>
<dbReference type="InterPro" id="IPR011989">
    <property type="entry name" value="ARM-like"/>
</dbReference>
<accession>A0ABQ9XIE5</accession>
<protein>
    <submittedName>
        <fullName evidence="2">Uncharacterized protein</fullName>
    </submittedName>
</protein>
<feature type="region of interest" description="Disordered" evidence="1">
    <location>
        <begin position="376"/>
        <end position="399"/>
    </location>
</feature>
<gene>
    <name evidence="2" type="ORF">BLNAU_12901</name>
</gene>
<comment type="caution">
    <text evidence="2">The sequence shown here is derived from an EMBL/GenBank/DDBJ whole genome shotgun (WGS) entry which is preliminary data.</text>
</comment>
<evidence type="ECO:0000313" key="3">
    <source>
        <dbReference type="Proteomes" id="UP001281761"/>
    </source>
</evidence>
<evidence type="ECO:0000313" key="2">
    <source>
        <dbReference type="EMBL" id="KAK2952198.1"/>
    </source>
</evidence>
<dbReference type="InterPro" id="IPR016024">
    <property type="entry name" value="ARM-type_fold"/>
</dbReference>
<organism evidence="2 3">
    <name type="scientific">Blattamonas nauphoetae</name>
    <dbReference type="NCBI Taxonomy" id="2049346"/>
    <lineage>
        <taxon>Eukaryota</taxon>
        <taxon>Metamonada</taxon>
        <taxon>Preaxostyla</taxon>
        <taxon>Oxymonadida</taxon>
        <taxon>Blattamonas</taxon>
    </lineage>
</organism>
<dbReference type="Gene3D" id="1.25.10.10">
    <property type="entry name" value="Leucine-rich Repeat Variant"/>
    <property type="match status" value="1"/>
</dbReference>
<dbReference type="EMBL" id="JARBJD010000107">
    <property type="protein sequence ID" value="KAK2952198.1"/>
    <property type="molecule type" value="Genomic_DNA"/>
</dbReference>
<feature type="compositionally biased region" description="Polar residues" evidence="1">
    <location>
        <begin position="387"/>
        <end position="399"/>
    </location>
</feature>